<dbReference type="Proteomes" id="UP000001449">
    <property type="component" value="Chromosome 4"/>
</dbReference>
<dbReference type="InterPro" id="IPR001585">
    <property type="entry name" value="TAL/FSA"/>
</dbReference>
<dbReference type="RefSeq" id="XP_002289721.1">
    <property type="nucleotide sequence ID" value="XM_002289685.1"/>
</dbReference>
<evidence type="ECO:0000313" key="4">
    <source>
        <dbReference type="EMBL" id="EED93258.1"/>
    </source>
</evidence>
<feature type="chain" id="PRO_5002869186" evidence="3">
    <location>
        <begin position="29"/>
        <end position="266"/>
    </location>
</feature>
<dbReference type="GO" id="GO:0005975">
    <property type="term" value="P:carbohydrate metabolic process"/>
    <property type="evidence" value="ECO:0007669"/>
    <property type="project" value="InterPro"/>
</dbReference>
<reference evidence="4 5" key="1">
    <citation type="journal article" date="2004" name="Science">
        <title>The genome of the diatom Thalassiosira pseudonana: ecology, evolution, and metabolism.</title>
        <authorList>
            <person name="Armbrust E.V."/>
            <person name="Berges J.A."/>
            <person name="Bowler C."/>
            <person name="Green B.R."/>
            <person name="Martinez D."/>
            <person name="Putnam N.H."/>
            <person name="Zhou S."/>
            <person name="Allen A.E."/>
            <person name="Apt K.E."/>
            <person name="Bechner M."/>
            <person name="Brzezinski M.A."/>
            <person name="Chaal B.K."/>
            <person name="Chiovitti A."/>
            <person name="Davis A.K."/>
            <person name="Demarest M.S."/>
            <person name="Detter J.C."/>
            <person name="Glavina T."/>
            <person name="Goodstein D."/>
            <person name="Hadi M.Z."/>
            <person name="Hellsten U."/>
            <person name="Hildebrand M."/>
            <person name="Jenkins B.D."/>
            <person name="Jurka J."/>
            <person name="Kapitonov V.V."/>
            <person name="Kroger N."/>
            <person name="Lau W.W."/>
            <person name="Lane T.W."/>
            <person name="Larimer F.W."/>
            <person name="Lippmeier J.C."/>
            <person name="Lucas S."/>
            <person name="Medina M."/>
            <person name="Montsant A."/>
            <person name="Obornik M."/>
            <person name="Parker M.S."/>
            <person name="Palenik B."/>
            <person name="Pazour G.J."/>
            <person name="Richardson P.M."/>
            <person name="Rynearson T.A."/>
            <person name="Saito M.A."/>
            <person name="Schwartz D.C."/>
            <person name="Thamatrakoln K."/>
            <person name="Valentin K."/>
            <person name="Vardi A."/>
            <person name="Wilkerson F.P."/>
            <person name="Rokhsar D.S."/>
        </authorList>
    </citation>
    <scope>NUCLEOTIDE SEQUENCE [LARGE SCALE GENOMIC DNA]</scope>
    <source>
        <strain evidence="4 5">CCMP1335</strain>
    </source>
</reference>
<feature type="compositionally biased region" description="Basic and acidic residues" evidence="2">
    <location>
        <begin position="247"/>
        <end position="260"/>
    </location>
</feature>
<dbReference type="Pfam" id="PF00923">
    <property type="entry name" value="TAL_FSA"/>
    <property type="match status" value="1"/>
</dbReference>
<evidence type="ECO:0000256" key="2">
    <source>
        <dbReference type="SAM" id="MobiDB-lite"/>
    </source>
</evidence>
<feature type="signal peptide" evidence="3">
    <location>
        <begin position="1"/>
        <end position="28"/>
    </location>
</feature>
<dbReference type="PANTHER" id="PTHR10683">
    <property type="entry name" value="TRANSALDOLASE"/>
    <property type="match status" value="1"/>
</dbReference>
<dbReference type="GeneID" id="7452648"/>
<dbReference type="PANTHER" id="PTHR10683:SF40">
    <property type="entry name" value="FRUCTOSE-6-PHOSPHATE ALDOLASE 1-RELATED"/>
    <property type="match status" value="1"/>
</dbReference>
<dbReference type="InParanoid" id="B8BYZ4"/>
<dbReference type="UniPathway" id="UPA00115">
    <property type="reaction ID" value="UER00414"/>
</dbReference>
<proteinExistence type="predicted"/>
<dbReference type="OMA" id="VRHPMHV"/>
<dbReference type="PaxDb" id="35128-Thaps4331"/>
<dbReference type="STRING" id="35128.B8BYZ4"/>
<protein>
    <submittedName>
        <fullName evidence="4">Uncharacterized protein</fullName>
    </submittedName>
</protein>
<evidence type="ECO:0000256" key="3">
    <source>
        <dbReference type="SAM" id="SignalP"/>
    </source>
</evidence>
<dbReference type="HOGENOM" id="CLU_079764_1_0_1"/>
<dbReference type="GO" id="GO:0006098">
    <property type="term" value="P:pentose-phosphate shunt"/>
    <property type="evidence" value="ECO:0007669"/>
    <property type="project" value="UniProtKB-UniPathway"/>
</dbReference>
<feature type="region of interest" description="Disordered" evidence="2">
    <location>
        <begin position="247"/>
        <end position="266"/>
    </location>
</feature>
<dbReference type="AlphaFoldDB" id="B8BYZ4"/>
<dbReference type="SUPFAM" id="SSF51569">
    <property type="entry name" value="Aldolase"/>
    <property type="match status" value="1"/>
</dbReference>
<name>B8BYZ4_THAPS</name>
<reference evidence="4 5" key="2">
    <citation type="journal article" date="2008" name="Nature">
        <title>The Phaeodactylum genome reveals the evolutionary history of diatom genomes.</title>
        <authorList>
            <person name="Bowler C."/>
            <person name="Allen A.E."/>
            <person name="Badger J.H."/>
            <person name="Grimwood J."/>
            <person name="Jabbari K."/>
            <person name="Kuo A."/>
            <person name="Maheswari U."/>
            <person name="Martens C."/>
            <person name="Maumus F."/>
            <person name="Otillar R.P."/>
            <person name="Rayko E."/>
            <person name="Salamov A."/>
            <person name="Vandepoele K."/>
            <person name="Beszteri B."/>
            <person name="Gruber A."/>
            <person name="Heijde M."/>
            <person name="Katinka M."/>
            <person name="Mock T."/>
            <person name="Valentin K."/>
            <person name="Verret F."/>
            <person name="Berges J.A."/>
            <person name="Brownlee C."/>
            <person name="Cadoret J.P."/>
            <person name="Chiovitti A."/>
            <person name="Choi C.J."/>
            <person name="Coesel S."/>
            <person name="De Martino A."/>
            <person name="Detter J.C."/>
            <person name="Durkin C."/>
            <person name="Falciatore A."/>
            <person name="Fournet J."/>
            <person name="Haruta M."/>
            <person name="Huysman M.J."/>
            <person name="Jenkins B.D."/>
            <person name="Jiroutova K."/>
            <person name="Jorgensen R.E."/>
            <person name="Joubert Y."/>
            <person name="Kaplan A."/>
            <person name="Kroger N."/>
            <person name="Kroth P.G."/>
            <person name="La Roche J."/>
            <person name="Lindquist E."/>
            <person name="Lommer M."/>
            <person name="Martin-Jezequel V."/>
            <person name="Lopez P.J."/>
            <person name="Lucas S."/>
            <person name="Mangogna M."/>
            <person name="McGinnis K."/>
            <person name="Medlin L.K."/>
            <person name="Montsant A."/>
            <person name="Oudot-Le Secq M.P."/>
            <person name="Napoli C."/>
            <person name="Obornik M."/>
            <person name="Parker M.S."/>
            <person name="Petit J.L."/>
            <person name="Porcel B.M."/>
            <person name="Poulsen N."/>
            <person name="Robison M."/>
            <person name="Rychlewski L."/>
            <person name="Rynearson T.A."/>
            <person name="Schmutz J."/>
            <person name="Shapiro H."/>
            <person name="Siaut M."/>
            <person name="Stanley M."/>
            <person name="Sussman M.R."/>
            <person name="Taylor A.R."/>
            <person name="Vardi A."/>
            <person name="von Dassow P."/>
            <person name="Vyverman W."/>
            <person name="Willis A."/>
            <person name="Wyrwicz L.S."/>
            <person name="Rokhsar D.S."/>
            <person name="Weissenbach J."/>
            <person name="Armbrust E.V."/>
            <person name="Green B.R."/>
            <person name="Van de Peer Y."/>
            <person name="Grigoriev I.V."/>
        </authorList>
    </citation>
    <scope>NUCLEOTIDE SEQUENCE [LARGE SCALE GENOMIC DNA]</scope>
    <source>
        <strain evidence="4 5">CCMP1335</strain>
    </source>
</reference>
<dbReference type="InterPro" id="IPR013785">
    <property type="entry name" value="Aldolase_TIM"/>
</dbReference>
<dbReference type="KEGG" id="tps:THAPSDRAFT_4331"/>
<dbReference type="eggNOG" id="KOG2772">
    <property type="taxonomic scope" value="Eukaryota"/>
</dbReference>
<organism evidence="4 5">
    <name type="scientific">Thalassiosira pseudonana</name>
    <name type="common">Marine diatom</name>
    <name type="synonym">Cyclotella nana</name>
    <dbReference type="NCBI Taxonomy" id="35128"/>
    <lineage>
        <taxon>Eukaryota</taxon>
        <taxon>Sar</taxon>
        <taxon>Stramenopiles</taxon>
        <taxon>Ochrophyta</taxon>
        <taxon>Bacillariophyta</taxon>
        <taxon>Coscinodiscophyceae</taxon>
        <taxon>Thalassiosirophycidae</taxon>
        <taxon>Thalassiosirales</taxon>
        <taxon>Thalassiosiraceae</taxon>
        <taxon>Thalassiosira</taxon>
    </lineage>
</organism>
<evidence type="ECO:0000256" key="1">
    <source>
        <dbReference type="ARBA" id="ARBA00023270"/>
    </source>
</evidence>
<dbReference type="EMBL" id="CM000641">
    <property type="protein sequence ID" value="EED93258.1"/>
    <property type="molecule type" value="Genomic_DNA"/>
</dbReference>
<evidence type="ECO:0000313" key="5">
    <source>
        <dbReference type="Proteomes" id="UP000001449"/>
    </source>
</evidence>
<dbReference type="InterPro" id="IPR018225">
    <property type="entry name" value="Transaldolase_AS"/>
</dbReference>
<keyword evidence="5" id="KW-1185">Reference proteome</keyword>
<dbReference type="Gene3D" id="3.20.20.70">
    <property type="entry name" value="Aldolase class I"/>
    <property type="match status" value="1"/>
</dbReference>
<sequence length="266" mass="29032">MHLSISTFTCRSIGAVALLLCIVCQSAAFTPPHRGESRFFLDTADTNEWDELLPRGLFHGVTTNPTLLERAKEPCTIDNLHLLASKALSYTEEFMCQTWGGTVEEMYENGMRISDYDRDRVVVKVPVTVDGVVAAAMLAKSGVRICLTACYNSKQALIAASAGVEYIAPYLGRMTDNGKDGFGECQRMQNIVDGLGSDTRILVASIRDADTIARLGIEGLDTYTFSPAVARELFDEPLTDEAAAEFEKAAARGSDSETLDRQPPFL</sequence>
<keyword evidence="3" id="KW-0732">Signal</keyword>
<keyword evidence="1" id="KW-0704">Schiff base</keyword>
<dbReference type="PROSITE" id="PS01054">
    <property type="entry name" value="TRANSALDOLASE_1"/>
    <property type="match status" value="1"/>
</dbReference>
<gene>
    <name evidence="4" type="ORF">THAPSDRAFT_4331</name>
</gene>
<accession>B8BYZ4</accession>